<dbReference type="EMBL" id="JAWDGP010003358">
    <property type="protein sequence ID" value="KAK3775038.1"/>
    <property type="molecule type" value="Genomic_DNA"/>
</dbReference>
<evidence type="ECO:0000313" key="3">
    <source>
        <dbReference type="EMBL" id="KAK3775038.1"/>
    </source>
</evidence>
<dbReference type="PANTHER" id="PTHR11533">
    <property type="entry name" value="PROTEASE M1 ZINC METALLOPROTEASE"/>
    <property type="match status" value="1"/>
</dbReference>
<dbReference type="Pfam" id="PF11838">
    <property type="entry name" value="ERAP1_C"/>
    <property type="match status" value="1"/>
</dbReference>
<dbReference type="PANTHER" id="PTHR11533:SF299">
    <property type="entry name" value="AMINOPEPTIDASE"/>
    <property type="match status" value="1"/>
</dbReference>
<dbReference type="InterPro" id="IPR050344">
    <property type="entry name" value="Peptidase_M1_aminopeptidases"/>
</dbReference>
<evidence type="ECO:0000259" key="2">
    <source>
        <dbReference type="Pfam" id="PF11838"/>
    </source>
</evidence>
<dbReference type="GO" id="GO:0006508">
    <property type="term" value="P:proteolysis"/>
    <property type="evidence" value="ECO:0007669"/>
    <property type="project" value="TreeGrafter"/>
</dbReference>
<dbReference type="GO" id="GO:0016020">
    <property type="term" value="C:membrane"/>
    <property type="evidence" value="ECO:0007669"/>
    <property type="project" value="TreeGrafter"/>
</dbReference>
<keyword evidence="4" id="KW-1185">Reference proteome</keyword>
<dbReference type="GO" id="GO:0042277">
    <property type="term" value="F:peptide binding"/>
    <property type="evidence" value="ECO:0007669"/>
    <property type="project" value="TreeGrafter"/>
</dbReference>
<dbReference type="GO" id="GO:0008270">
    <property type="term" value="F:zinc ion binding"/>
    <property type="evidence" value="ECO:0007669"/>
    <property type="project" value="TreeGrafter"/>
</dbReference>
<comment type="similarity">
    <text evidence="1">Belongs to the peptidase M1 family.</text>
</comment>
<evidence type="ECO:0000313" key="4">
    <source>
        <dbReference type="Proteomes" id="UP001283361"/>
    </source>
</evidence>
<dbReference type="GO" id="GO:0070006">
    <property type="term" value="F:metalloaminopeptidase activity"/>
    <property type="evidence" value="ECO:0007669"/>
    <property type="project" value="TreeGrafter"/>
</dbReference>
<dbReference type="Proteomes" id="UP001283361">
    <property type="component" value="Unassembled WGS sequence"/>
</dbReference>
<sequence length="233" mass="26408">MRTASLVGFMFNYLLSELRLSVNFFCHRVKPQLFQRSANESSFYSFLDLPERSRGLSFKSITDLPQDRLTSLPSSCERVERSTISCNLDDIFCAINLSVVTGTSSCPSPELRGFRQDGNVNTTSLSRHDHLSYVKTESVTSLHWKILFTYITEQQTHSYTEIWLSGKTREHSIPGGHTNCSGWIKANVDRLGLYRVNYQVSKWAALSDQLATDHAVFSCNDRKSILDDAFSLA</sequence>
<dbReference type="GO" id="GO:0043171">
    <property type="term" value="P:peptide catabolic process"/>
    <property type="evidence" value="ECO:0007669"/>
    <property type="project" value="TreeGrafter"/>
</dbReference>
<feature type="domain" description="ERAP1-like C-terminal" evidence="2">
    <location>
        <begin position="183"/>
        <end position="233"/>
    </location>
</feature>
<protein>
    <recommendedName>
        <fullName evidence="2">ERAP1-like C-terminal domain-containing protein</fullName>
    </recommendedName>
</protein>
<dbReference type="GO" id="GO:0005615">
    <property type="term" value="C:extracellular space"/>
    <property type="evidence" value="ECO:0007669"/>
    <property type="project" value="TreeGrafter"/>
</dbReference>
<gene>
    <name evidence="3" type="ORF">RRG08_011546</name>
</gene>
<dbReference type="InterPro" id="IPR024571">
    <property type="entry name" value="ERAP1-like_C_dom"/>
</dbReference>
<name>A0AAE0ZTG6_9GAST</name>
<reference evidence="3" key="1">
    <citation type="journal article" date="2023" name="G3 (Bethesda)">
        <title>A reference genome for the long-term kleptoplast-retaining sea slug Elysia crispata morphotype clarki.</title>
        <authorList>
            <person name="Eastman K.E."/>
            <person name="Pendleton A.L."/>
            <person name="Shaikh M.A."/>
            <person name="Suttiyut T."/>
            <person name="Ogas R."/>
            <person name="Tomko P."/>
            <person name="Gavelis G."/>
            <person name="Widhalm J.R."/>
            <person name="Wisecaver J.H."/>
        </authorList>
    </citation>
    <scope>NUCLEOTIDE SEQUENCE</scope>
    <source>
        <strain evidence="3">ECLA1</strain>
    </source>
</reference>
<dbReference type="Gene3D" id="2.60.40.1910">
    <property type="match status" value="1"/>
</dbReference>
<dbReference type="AlphaFoldDB" id="A0AAE0ZTG6"/>
<organism evidence="3 4">
    <name type="scientific">Elysia crispata</name>
    <name type="common">lettuce slug</name>
    <dbReference type="NCBI Taxonomy" id="231223"/>
    <lineage>
        <taxon>Eukaryota</taxon>
        <taxon>Metazoa</taxon>
        <taxon>Spiralia</taxon>
        <taxon>Lophotrochozoa</taxon>
        <taxon>Mollusca</taxon>
        <taxon>Gastropoda</taxon>
        <taxon>Heterobranchia</taxon>
        <taxon>Euthyneura</taxon>
        <taxon>Panpulmonata</taxon>
        <taxon>Sacoglossa</taxon>
        <taxon>Placobranchoidea</taxon>
        <taxon>Plakobranchidae</taxon>
        <taxon>Elysia</taxon>
    </lineage>
</organism>
<proteinExistence type="inferred from homology"/>
<dbReference type="GO" id="GO:0005737">
    <property type="term" value="C:cytoplasm"/>
    <property type="evidence" value="ECO:0007669"/>
    <property type="project" value="TreeGrafter"/>
</dbReference>
<accession>A0AAE0ZTG6</accession>
<evidence type="ECO:0000256" key="1">
    <source>
        <dbReference type="ARBA" id="ARBA00010136"/>
    </source>
</evidence>
<comment type="caution">
    <text evidence="3">The sequence shown here is derived from an EMBL/GenBank/DDBJ whole genome shotgun (WGS) entry which is preliminary data.</text>
</comment>